<feature type="domain" description="DUF4470" evidence="1">
    <location>
        <begin position="159"/>
        <end position="254"/>
    </location>
</feature>
<dbReference type="AlphaFoldDB" id="A0A9P3LG07"/>
<evidence type="ECO:0000259" key="1">
    <source>
        <dbReference type="Pfam" id="PF14737"/>
    </source>
</evidence>
<evidence type="ECO:0000313" key="2">
    <source>
        <dbReference type="EMBL" id="GJE94076.1"/>
    </source>
</evidence>
<proteinExistence type="predicted"/>
<evidence type="ECO:0000313" key="3">
    <source>
        <dbReference type="Proteomes" id="UP000703269"/>
    </source>
</evidence>
<reference evidence="2 3" key="1">
    <citation type="submission" date="2021-08" db="EMBL/GenBank/DDBJ databases">
        <title>Draft Genome Sequence of Phanerochaete sordida strain YK-624.</title>
        <authorList>
            <person name="Mori T."/>
            <person name="Dohra H."/>
            <person name="Suzuki T."/>
            <person name="Kawagishi H."/>
            <person name="Hirai H."/>
        </authorList>
    </citation>
    <scope>NUCLEOTIDE SEQUENCE [LARGE SCALE GENOMIC DNA]</scope>
    <source>
        <strain evidence="2 3">YK-624</strain>
    </source>
</reference>
<dbReference type="InterPro" id="IPR027974">
    <property type="entry name" value="DUF4470"/>
</dbReference>
<dbReference type="Proteomes" id="UP000703269">
    <property type="component" value="Unassembled WGS sequence"/>
</dbReference>
<dbReference type="Pfam" id="PF14737">
    <property type="entry name" value="DUF4470"/>
    <property type="match status" value="1"/>
</dbReference>
<accession>A0A9P3LG07</accession>
<dbReference type="EMBL" id="BPQB01000037">
    <property type="protein sequence ID" value="GJE94076.1"/>
    <property type="molecule type" value="Genomic_DNA"/>
</dbReference>
<comment type="caution">
    <text evidence="2">The sequence shown here is derived from an EMBL/GenBank/DDBJ whole genome shotgun (WGS) entry which is preliminary data.</text>
</comment>
<organism evidence="2 3">
    <name type="scientific">Phanerochaete sordida</name>
    <dbReference type="NCBI Taxonomy" id="48140"/>
    <lineage>
        <taxon>Eukaryota</taxon>
        <taxon>Fungi</taxon>
        <taxon>Dikarya</taxon>
        <taxon>Basidiomycota</taxon>
        <taxon>Agaricomycotina</taxon>
        <taxon>Agaricomycetes</taxon>
        <taxon>Polyporales</taxon>
        <taxon>Phanerochaetaceae</taxon>
        <taxon>Phanerochaete</taxon>
    </lineage>
</organism>
<protein>
    <submittedName>
        <fullName evidence="2">DUF4470 domain-containing protein</fullName>
    </submittedName>
</protein>
<dbReference type="OrthoDB" id="2791063at2759"/>
<keyword evidence="3" id="KW-1185">Reference proteome</keyword>
<name>A0A9P3LG07_9APHY</name>
<gene>
    <name evidence="2" type="ORF">PsYK624_102440</name>
</gene>
<sequence length="644" mass="71262">MPDFDDSLQELSDALSGLSLRDDKLAKVAAWITQKDTQSLTLSSHNPAGMNEPNLGRSPVQGILDSKQWTTVLEHHGTSEKEVAVALLRQQSNELPAFVPTRVPCAYTDPAEGLECLKMGQQDPIRSDQWQPAWAEEDRPPIFVSGVPRMHLLSRGLPLWGTMPAIDVLKLSADDAKSRTQIGVAFIASGDLRNVLKTVNGLPENYAGQVTVLMNDISDYVTLRNILMLRVLADVSNKRRAADIALHLWYTAFIPAAYHVEIASLAVKLLAGTSDARTQLGSQSFLDVNVGQDIRMLCSALLTSSARYSMADAADELSRIRFDPARIDLRHRQWARCEGSHRLALLEYHRFALVLPFGAHSAQFNSPNRFLFSPLGEWLQTDGANPLNSWNIEEVVAAGKAHGATREDLYGCLYYHVVLQLETFAERLAHMRIDIKITDKDAVDLAASLRRGDLAAIGLPASTRFDRIDVSNLVDENYLRVPRVLEAWGGFLRRDRGAAIVGHFMNWQEREPAAQPGEKDMEGIVDRMIATGKIAMPDRTKQPTDREMNAWADGILASSGSFAAVYDQSAAFDTYLAKQGLAAALRKVGLRRRLAHGIVSHRLCAPLNGAPSDLPEFKDSESWYLQSSVGSSMWTERYIEIVPA</sequence>